<dbReference type="PANTHER" id="PTHR43081:SF19">
    <property type="entry name" value="PH-SENSITIVE ADENYLATE CYCLASE RV1264"/>
    <property type="match status" value="1"/>
</dbReference>
<dbReference type="Pfam" id="PF26309">
    <property type="entry name" value="DUF8082"/>
    <property type="match status" value="1"/>
</dbReference>
<dbReference type="Gene3D" id="3.30.70.1230">
    <property type="entry name" value="Nucleotide cyclase"/>
    <property type="match status" value="1"/>
</dbReference>
<dbReference type="GO" id="GO:0035556">
    <property type="term" value="P:intracellular signal transduction"/>
    <property type="evidence" value="ECO:0007669"/>
    <property type="project" value="InterPro"/>
</dbReference>
<feature type="domain" description="Guanylate cyclase" evidence="1">
    <location>
        <begin position="21"/>
        <end position="131"/>
    </location>
</feature>
<name>A0A1B2EKG0_9HYPH</name>
<dbReference type="GO" id="GO:0004016">
    <property type="term" value="F:adenylate cyclase activity"/>
    <property type="evidence" value="ECO:0007669"/>
    <property type="project" value="UniProtKB-ARBA"/>
</dbReference>
<accession>A0A1B2EKG0</accession>
<organism evidence="2">
    <name type="scientific">Microvirga ossetica</name>
    <dbReference type="NCBI Taxonomy" id="1882682"/>
    <lineage>
        <taxon>Bacteria</taxon>
        <taxon>Pseudomonadati</taxon>
        <taxon>Pseudomonadota</taxon>
        <taxon>Alphaproteobacteria</taxon>
        <taxon>Hyphomicrobiales</taxon>
        <taxon>Methylobacteriaceae</taxon>
        <taxon>Microvirga</taxon>
    </lineage>
</organism>
<dbReference type="InterPro" id="IPR029787">
    <property type="entry name" value="Nucleotide_cyclase"/>
</dbReference>
<reference evidence="2" key="1">
    <citation type="submission" date="2016-07" db="EMBL/GenBank/DDBJ databases">
        <title>Microvirga ossetica sp. nov. a new species of rhizobia isolated from root nodules of the legume species Vicia alpestris Steven originated from North Ossetia region in the Caucasus.</title>
        <authorList>
            <person name="Safronova V.I."/>
            <person name="Kuznetsova I.G."/>
            <person name="Sazanova A.L."/>
            <person name="Belimov A."/>
            <person name="Andronov E."/>
            <person name="Osledkin Y.S."/>
            <person name="Onishchuk O.P."/>
            <person name="Kurchak O.N."/>
            <person name="Shaposhnikov A.I."/>
            <person name="Willems A."/>
            <person name="Tikhonovich I.A."/>
        </authorList>
    </citation>
    <scope>NUCLEOTIDE SEQUENCE [LARGE SCALE GENOMIC DNA]</scope>
    <source>
        <strain evidence="2">V5/3M</strain>
    </source>
</reference>
<dbReference type="Pfam" id="PF00211">
    <property type="entry name" value="Guanylate_cyc"/>
    <property type="match status" value="1"/>
</dbReference>
<dbReference type="GO" id="GO:0006171">
    <property type="term" value="P:cAMP biosynthetic process"/>
    <property type="evidence" value="ECO:0007669"/>
    <property type="project" value="TreeGrafter"/>
</dbReference>
<dbReference type="RefSeq" id="WP_099511464.1">
    <property type="nucleotide sequence ID" value="NZ_CP016616.1"/>
</dbReference>
<dbReference type="PROSITE" id="PS50125">
    <property type="entry name" value="GUANYLATE_CYCLASE_2"/>
    <property type="match status" value="1"/>
</dbReference>
<dbReference type="InterPro" id="IPR050697">
    <property type="entry name" value="Adenylyl/Guanylyl_Cyclase_3/4"/>
</dbReference>
<dbReference type="CDD" id="cd07302">
    <property type="entry name" value="CHD"/>
    <property type="match status" value="1"/>
</dbReference>
<sequence length="339" mass="36368">MDNLAPDVPHPSGKRVRRLRAVFAADMANFGGLVSVDETNTLDALWATRRIAREELAAHGGWLFGMPGDGLFALFESAVDAVRCALETQARLATMTKFDAVRLRIGIHLGDVLFQDDLPFGETLVIAARLESLADPGGILVSAAVMEAVAPRISATFGERGVFDLKHSPRRITTFSVEMSPAMADMNATASLIEPLDRTVVSVPSAEKPARVEVRDAPPFPPPAFPEPQAISLPKAAPLVVPARSVDTASLPDDVAVPENSPARSAPVDSAPLQACLAELAHALTTYLGPVAGLLVKRYAANLTDLTELTENLAREIPAKDERLQFLARAQQIVARRRH</sequence>
<protein>
    <recommendedName>
        <fullName evidence="1">Guanylate cyclase domain-containing protein</fullName>
    </recommendedName>
</protein>
<evidence type="ECO:0000259" key="1">
    <source>
        <dbReference type="PROSITE" id="PS50125"/>
    </source>
</evidence>
<dbReference type="SUPFAM" id="SSF55073">
    <property type="entry name" value="Nucleotide cyclase"/>
    <property type="match status" value="1"/>
</dbReference>
<dbReference type="KEGG" id="moc:BB934_21360"/>
<dbReference type="OrthoDB" id="9807521at2"/>
<dbReference type="PANTHER" id="PTHR43081">
    <property type="entry name" value="ADENYLATE CYCLASE, TERMINAL-DIFFERENTIATION SPECIFIC-RELATED"/>
    <property type="match status" value="1"/>
</dbReference>
<evidence type="ECO:0000313" key="2">
    <source>
        <dbReference type="EMBL" id="ANY80468.1"/>
    </source>
</evidence>
<dbReference type="InterPro" id="IPR058395">
    <property type="entry name" value="DUF8082"/>
</dbReference>
<dbReference type="AlphaFoldDB" id="A0A1B2EKG0"/>
<dbReference type="EMBL" id="CP016616">
    <property type="protein sequence ID" value="ANY80468.1"/>
    <property type="molecule type" value="Genomic_DNA"/>
</dbReference>
<dbReference type="InterPro" id="IPR001054">
    <property type="entry name" value="A/G_cyclase"/>
</dbReference>
<gene>
    <name evidence="2" type="ORF">BB934_21360</name>
</gene>
<proteinExistence type="predicted"/>